<dbReference type="Proteomes" id="UP000182624">
    <property type="component" value="Unassembled WGS sequence"/>
</dbReference>
<dbReference type="SUPFAM" id="SSF53335">
    <property type="entry name" value="S-adenosyl-L-methionine-dependent methyltransferases"/>
    <property type="match status" value="1"/>
</dbReference>
<dbReference type="GO" id="GO:0032259">
    <property type="term" value="P:methylation"/>
    <property type="evidence" value="ECO:0007669"/>
    <property type="project" value="UniProtKB-KW"/>
</dbReference>
<dbReference type="CDD" id="cd02440">
    <property type="entry name" value="AdoMet_MTases"/>
    <property type="match status" value="1"/>
</dbReference>
<evidence type="ECO:0000259" key="2">
    <source>
        <dbReference type="Pfam" id="PF13649"/>
    </source>
</evidence>
<dbReference type="PANTHER" id="PTHR43861">
    <property type="entry name" value="TRANS-ACONITATE 2-METHYLTRANSFERASE-RELATED"/>
    <property type="match status" value="1"/>
</dbReference>
<dbReference type="InterPro" id="IPR029063">
    <property type="entry name" value="SAM-dependent_MTases_sf"/>
</dbReference>
<keyword evidence="4" id="KW-1185">Reference proteome</keyword>
<organism evidence="3 4">
    <name type="scientific">Butyrivibrio proteoclasticus</name>
    <dbReference type="NCBI Taxonomy" id="43305"/>
    <lineage>
        <taxon>Bacteria</taxon>
        <taxon>Bacillati</taxon>
        <taxon>Bacillota</taxon>
        <taxon>Clostridia</taxon>
        <taxon>Lachnospirales</taxon>
        <taxon>Lachnospiraceae</taxon>
        <taxon>Butyrivibrio</taxon>
    </lineage>
</organism>
<dbReference type="OrthoDB" id="122388at2"/>
<dbReference type="RefSeq" id="WP_074892026.1">
    <property type="nucleotide sequence ID" value="NZ_FOXO01000050.1"/>
</dbReference>
<evidence type="ECO:0000256" key="1">
    <source>
        <dbReference type="ARBA" id="ARBA00022679"/>
    </source>
</evidence>
<accession>A0A1I5YMN3</accession>
<dbReference type="Gene3D" id="3.40.50.150">
    <property type="entry name" value="Vaccinia Virus protein VP39"/>
    <property type="match status" value="1"/>
</dbReference>
<feature type="domain" description="Methyltransferase" evidence="2">
    <location>
        <begin position="51"/>
        <end position="144"/>
    </location>
</feature>
<dbReference type="InterPro" id="IPR041698">
    <property type="entry name" value="Methyltransf_25"/>
</dbReference>
<sequence length="211" mass="23798">MLDNKGFDLWADGYDAAVGLSEEENSYPFAGYKEVLGGIFKEVMTKENAKVLDIGFGTGTLTTKLYENGCEVYGQDFSQRMIELAKEKMPDASLYQGDFSKGLVPELSNCKFDYIIGTYSLHHLTDEQKVSFFTGLLSQLNEDGKLLIGDVAFKTRVELENCKSEAGDEWDEDEIYFVIDEIKKSFPQTQFEQKSYCSGIITIKNSEARQI</sequence>
<proteinExistence type="predicted"/>
<dbReference type="GO" id="GO:0008168">
    <property type="term" value="F:methyltransferase activity"/>
    <property type="evidence" value="ECO:0007669"/>
    <property type="project" value="UniProtKB-KW"/>
</dbReference>
<dbReference type="EMBL" id="FOXO01000050">
    <property type="protein sequence ID" value="SFQ45380.1"/>
    <property type="molecule type" value="Genomic_DNA"/>
</dbReference>
<name>A0A1I5YMN3_9FIRM</name>
<dbReference type="AlphaFoldDB" id="A0A1I5YMN3"/>
<reference evidence="4" key="1">
    <citation type="submission" date="2016-10" db="EMBL/GenBank/DDBJ databases">
        <authorList>
            <person name="Varghese N."/>
            <person name="Submissions S."/>
        </authorList>
    </citation>
    <scope>NUCLEOTIDE SEQUENCE [LARGE SCALE GENOMIC DNA]</scope>
    <source>
        <strain evidence="4">P18</strain>
    </source>
</reference>
<gene>
    <name evidence="3" type="ORF">SAMN04487928_15015</name>
</gene>
<protein>
    <submittedName>
        <fullName evidence="3">Putative AdoMet-dependent methyltransferase</fullName>
    </submittedName>
</protein>
<keyword evidence="3" id="KW-0489">Methyltransferase</keyword>
<keyword evidence="1 3" id="KW-0808">Transferase</keyword>
<evidence type="ECO:0000313" key="3">
    <source>
        <dbReference type="EMBL" id="SFQ45380.1"/>
    </source>
</evidence>
<evidence type="ECO:0000313" key="4">
    <source>
        <dbReference type="Proteomes" id="UP000182624"/>
    </source>
</evidence>
<dbReference type="Pfam" id="PF13649">
    <property type="entry name" value="Methyltransf_25"/>
    <property type="match status" value="1"/>
</dbReference>